<name>A0ABP3KMT3_9ACTN</name>
<dbReference type="Proteomes" id="UP001499895">
    <property type="component" value="Unassembled WGS sequence"/>
</dbReference>
<reference evidence="2" key="1">
    <citation type="journal article" date="2019" name="Int. J. Syst. Evol. Microbiol.">
        <title>The Global Catalogue of Microorganisms (GCM) 10K type strain sequencing project: providing services to taxonomists for standard genome sequencing and annotation.</title>
        <authorList>
            <consortium name="The Broad Institute Genomics Platform"/>
            <consortium name="The Broad Institute Genome Sequencing Center for Infectious Disease"/>
            <person name="Wu L."/>
            <person name="Ma J."/>
        </authorList>
    </citation>
    <scope>NUCLEOTIDE SEQUENCE [LARGE SCALE GENOMIC DNA]</scope>
    <source>
        <strain evidence="2">JCM 10649</strain>
    </source>
</reference>
<gene>
    <name evidence="1" type="ORF">GCM10009544_51130</name>
</gene>
<organism evidence="1 2">
    <name type="scientific">Streptomyces stramineus</name>
    <dbReference type="NCBI Taxonomy" id="173861"/>
    <lineage>
        <taxon>Bacteria</taxon>
        <taxon>Bacillati</taxon>
        <taxon>Actinomycetota</taxon>
        <taxon>Actinomycetes</taxon>
        <taxon>Kitasatosporales</taxon>
        <taxon>Streptomycetaceae</taxon>
        <taxon>Streptomyces</taxon>
    </lineage>
</organism>
<protein>
    <submittedName>
        <fullName evidence="1">Uncharacterized protein</fullName>
    </submittedName>
</protein>
<evidence type="ECO:0000313" key="1">
    <source>
        <dbReference type="EMBL" id="GAA0483029.1"/>
    </source>
</evidence>
<proteinExistence type="predicted"/>
<evidence type="ECO:0000313" key="2">
    <source>
        <dbReference type="Proteomes" id="UP001499895"/>
    </source>
</evidence>
<dbReference type="EMBL" id="BAAAHB010000077">
    <property type="protein sequence ID" value="GAA0483029.1"/>
    <property type="molecule type" value="Genomic_DNA"/>
</dbReference>
<sequence>MAEGRSQPLAFARRDGELLAVLHDHSHDVPSEDPGGFLALLPVLIGVGAGDAGEIDDAPEAFDLRREACSVCEGAPSLAIGFRPTCGRRMLLRFGPLVADHVEIVLASEANLK</sequence>
<comment type="caution">
    <text evidence="1">The sequence shown here is derived from an EMBL/GenBank/DDBJ whole genome shotgun (WGS) entry which is preliminary data.</text>
</comment>
<accession>A0ABP3KMT3</accession>
<keyword evidence="2" id="KW-1185">Reference proteome</keyword>